<evidence type="ECO:0000313" key="1">
    <source>
        <dbReference type="EMBL" id="KIM56698.1"/>
    </source>
</evidence>
<name>A0A0C2Z440_9AGAM</name>
<dbReference type="InParanoid" id="A0A0C2Z440"/>
<dbReference type="EMBL" id="KN822111">
    <property type="protein sequence ID" value="KIM56698.1"/>
    <property type="molecule type" value="Genomic_DNA"/>
</dbReference>
<accession>A0A0C2Z440</accession>
<dbReference type="AlphaFoldDB" id="A0A0C2Z440"/>
<gene>
    <name evidence="1" type="ORF">SCLCIDRAFT_131860</name>
</gene>
<dbReference type="HOGENOM" id="CLU_018003_2_2_1"/>
<protein>
    <submittedName>
        <fullName evidence="1">Uncharacterized protein</fullName>
    </submittedName>
</protein>
<keyword evidence="2" id="KW-1185">Reference proteome</keyword>
<reference evidence="2" key="2">
    <citation type="submission" date="2015-01" db="EMBL/GenBank/DDBJ databases">
        <title>Evolutionary Origins and Diversification of the Mycorrhizal Mutualists.</title>
        <authorList>
            <consortium name="DOE Joint Genome Institute"/>
            <consortium name="Mycorrhizal Genomics Consortium"/>
            <person name="Kohler A."/>
            <person name="Kuo A."/>
            <person name="Nagy L.G."/>
            <person name="Floudas D."/>
            <person name="Copeland A."/>
            <person name="Barry K.W."/>
            <person name="Cichocki N."/>
            <person name="Veneault-Fourrey C."/>
            <person name="LaButti K."/>
            <person name="Lindquist E.A."/>
            <person name="Lipzen A."/>
            <person name="Lundell T."/>
            <person name="Morin E."/>
            <person name="Murat C."/>
            <person name="Riley R."/>
            <person name="Ohm R."/>
            <person name="Sun H."/>
            <person name="Tunlid A."/>
            <person name="Henrissat B."/>
            <person name="Grigoriev I.V."/>
            <person name="Hibbett D.S."/>
            <person name="Martin F."/>
        </authorList>
    </citation>
    <scope>NUCLEOTIDE SEQUENCE [LARGE SCALE GENOMIC DNA]</scope>
    <source>
        <strain evidence="2">Foug A</strain>
    </source>
</reference>
<organism evidence="1 2">
    <name type="scientific">Scleroderma citrinum Foug A</name>
    <dbReference type="NCBI Taxonomy" id="1036808"/>
    <lineage>
        <taxon>Eukaryota</taxon>
        <taxon>Fungi</taxon>
        <taxon>Dikarya</taxon>
        <taxon>Basidiomycota</taxon>
        <taxon>Agaricomycotina</taxon>
        <taxon>Agaricomycetes</taxon>
        <taxon>Agaricomycetidae</taxon>
        <taxon>Boletales</taxon>
        <taxon>Sclerodermatineae</taxon>
        <taxon>Sclerodermataceae</taxon>
        <taxon>Scleroderma</taxon>
    </lineage>
</organism>
<proteinExistence type="predicted"/>
<dbReference type="OrthoDB" id="8954335at2759"/>
<dbReference type="InterPro" id="IPR027417">
    <property type="entry name" value="P-loop_NTPase"/>
</dbReference>
<reference evidence="1 2" key="1">
    <citation type="submission" date="2014-04" db="EMBL/GenBank/DDBJ databases">
        <authorList>
            <consortium name="DOE Joint Genome Institute"/>
            <person name="Kuo A."/>
            <person name="Kohler A."/>
            <person name="Nagy L.G."/>
            <person name="Floudas D."/>
            <person name="Copeland A."/>
            <person name="Barry K.W."/>
            <person name="Cichocki N."/>
            <person name="Veneault-Fourrey C."/>
            <person name="LaButti K."/>
            <person name="Lindquist E.A."/>
            <person name="Lipzen A."/>
            <person name="Lundell T."/>
            <person name="Morin E."/>
            <person name="Murat C."/>
            <person name="Sun H."/>
            <person name="Tunlid A."/>
            <person name="Henrissat B."/>
            <person name="Grigoriev I.V."/>
            <person name="Hibbett D.S."/>
            <person name="Martin F."/>
            <person name="Nordberg H.P."/>
            <person name="Cantor M.N."/>
            <person name="Hua S.X."/>
        </authorList>
    </citation>
    <scope>NUCLEOTIDE SEQUENCE [LARGE SCALE GENOMIC DNA]</scope>
    <source>
        <strain evidence="1 2">Foug A</strain>
    </source>
</reference>
<dbReference type="Gene3D" id="3.40.50.300">
    <property type="entry name" value="P-loop containing nucleotide triphosphate hydrolases"/>
    <property type="match status" value="1"/>
</dbReference>
<sequence>MNRDRGQSKLNGIIYTHRITDNRLSGSVCKNLDMFGRLCGDRAAERVCLVTAMWYKARDHGMAKNRLAQLESNFWNLLIAPEARHENFDNNATSAWDIVSDRGRLALLQEELVGVEKKLNETTAGKALHTSRSLFRSKRRQSRCFRTKLRRTKIQR</sequence>
<dbReference type="STRING" id="1036808.A0A0C2Z440"/>
<evidence type="ECO:0000313" key="2">
    <source>
        <dbReference type="Proteomes" id="UP000053989"/>
    </source>
</evidence>
<dbReference type="Proteomes" id="UP000053989">
    <property type="component" value="Unassembled WGS sequence"/>
</dbReference>